<accession>A0A9D4DDR9</accession>
<reference evidence="2" key="2">
    <citation type="submission" date="2020-11" db="EMBL/GenBank/DDBJ databases">
        <authorList>
            <person name="McCartney M.A."/>
            <person name="Auch B."/>
            <person name="Kono T."/>
            <person name="Mallez S."/>
            <person name="Becker A."/>
            <person name="Gohl D.M."/>
            <person name="Silverstein K.A.T."/>
            <person name="Koren S."/>
            <person name="Bechman K.B."/>
            <person name="Herman A."/>
            <person name="Abrahante J.E."/>
            <person name="Garbe J."/>
        </authorList>
    </citation>
    <scope>NUCLEOTIDE SEQUENCE</scope>
    <source>
        <strain evidence="2">Duluth1</strain>
        <tissue evidence="2">Whole animal</tissue>
    </source>
</reference>
<feature type="region of interest" description="Disordered" evidence="1">
    <location>
        <begin position="1"/>
        <end position="21"/>
    </location>
</feature>
<organism evidence="2 3">
    <name type="scientific">Dreissena polymorpha</name>
    <name type="common">Zebra mussel</name>
    <name type="synonym">Mytilus polymorpha</name>
    <dbReference type="NCBI Taxonomy" id="45954"/>
    <lineage>
        <taxon>Eukaryota</taxon>
        <taxon>Metazoa</taxon>
        <taxon>Spiralia</taxon>
        <taxon>Lophotrochozoa</taxon>
        <taxon>Mollusca</taxon>
        <taxon>Bivalvia</taxon>
        <taxon>Autobranchia</taxon>
        <taxon>Heteroconchia</taxon>
        <taxon>Euheterodonta</taxon>
        <taxon>Imparidentia</taxon>
        <taxon>Neoheterodontei</taxon>
        <taxon>Myida</taxon>
        <taxon>Dreissenoidea</taxon>
        <taxon>Dreissenidae</taxon>
        <taxon>Dreissena</taxon>
    </lineage>
</organism>
<comment type="caution">
    <text evidence="2">The sequence shown here is derived from an EMBL/GenBank/DDBJ whole genome shotgun (WGS) entry which is preliminary data.</text>
</comment>
<name>A0A9D4DDR9_DREPO</name>
<gene>
    <name evidence="2" type="ORF">DPMN_181219</name>
</gene>
<dbReference type="Proteomes" id="UP000828390">
    <property type="component" value="Unassembled WGS sequence"/>
</dbReference>
<keyword evidence="3" id="KW-1185">Reference proteome</keyword>
<evidence type="ECO:0000313" key="3">
    <source>
        <dbReference type="Proteomes" id="UP000828390"/>
    </source>
</evidence>
<dbReference type="EMBL" id="JAIWYP010000010">
    <property type="protein sequence ID" value="KAH3746803.1"/>
    <property type="molecule type" value="Genomic_DNA"/>
</dbReference>
<evidence type="ECO:0000256" key="1">
    <source>
        <dbReference type="SAM" id="MobiDB-lite"/>
    </source>
</evidence>
<evidence type="ECO:0000313" key="2">
    <source>
        <dbReference type="EMBL" id="KAH3746803.1"/>
    </source>
</evidence>
<sequence length="84" mass="9498">MQKSKAQQKSNDDKTVRPSAPLSVNGSVLIKFGKKSGKFRESYYFTVTAATQYKRPTKARIAEIDPAITRLTIQLQAIRHEQDD</sequence>
<reference evidence="2" key="1">
    <citation type="journal article" date="2019" name="bioRxiv">
        <title>The Genome of the Zebra Mussel, Dreissena polymorpha: A Resource for Invasive Species Research.</title>
        <authorList>
            <person name="McCartney M.A."/>
            <person name="Auch B."/>
            <person name="Kono T."/>
            <person name="Mallez S."/>
            <person name="Zhang Y."/>
            <person name="Obille A."/>
            <person name="Becker A."/>
            <person name="Abrahante J.E."/>
            <person name="Garbe J."/>
            <person name="Badalamenti J.P."/>
            <person name="Herman A."/>
            <person name="Mangelson H."/>
            <person name="Liachko I."/>
            <person name="Sullivan S."/>
            <person name="Sone E.D."/>
            <person name="Koren S."/>
            <person name="Silverstein K.A.T."/>
            <person name="Beckman K.B."/>
            <person name="Gohl D.M."/>
        </authorList>
    </citation>
    <scope>NUCLEOTIDE SEQUENCE</scope>
    <source>
        <strain evidence="2">Duluth1</strain>
        <tissue evidence="2">Whole animal</tissue>
    </source>
</reference>
<protein>
    <submittedName>
        <fullName evidence="2">Uncharacterized protein</fullName>
    </submittedName>
</protein>
<proteinExistence type="predicted"/>
<dbReference type="AlphaFoldDB" id="A0A9D4DDR9"/>